<keyword evidence="1" id="KW-0812">Transmembrane</keyword>
<organism evidence="3 4">
    <name type="scientific">Winogradskyella bathintestinalis</name>
    <dbReference type="NCBI Taxonomy" id="3035208"/>
    <lineage>
        <taxon>Bacteria</taxon>
        <taxon>Pseudomonadati</taxon>
        <taxon>Bacteroidota</taxon>
        <taxon>Flavobacteriia</taxon>
        <taxon>Flavobacteriales</taxon>
        <taxon>Flavobacteriaceae</taxon>
        <taxon>Winogradskyella</taxon>
    </lineage>
</organism>
<keyword evidence="4" id="KW-1185">Reference proteome</keyword>
<reference evidence="3 4" key="1">
    <citation type="journal article" date="2023" name="Int. J. Syst. Evol. Microbiol.">
        <title>Winogradskyella bathintestinalis sp. nov., isolated from the intestine of the deep-sea loosejaw dragonfish, Malacosteus niger.</title>
        <authorList>
            <person name="Uniacke-Lowe S."/>
            <person name="Johnson C.N."/>
            <person name="Stanton C."/>
            <person name="Hill C."/>
            <person name="Ross P."/>
        </authorList>
    </citation>
    <scope>NUCLEOTIDE SEQUENCE [LARGE SCALE GENOMIC DNA]</scope>
    <source>
        <strain evidence="3 4">APC 3343</strain>
    </source>
</reference>
<dbReference type="Proteomes" id="UP001231197">
    <property type="component" value="Unassembled WGS sequence"/>
</dbReference>
<dbReference type="SUPFAM" id="SSF55073">
    <property type="entry name" value="Nucleotide cyclase"/>
    <property type="match status" value="1"/>
</dbReference>
<dbReference type="CDD" id="cd07302">
    <property type="entry name" value="CHD"/>
    <property type="match status" value="1"/>
</dbReference>
<proteinExistence type="predicted"/>
<accession>A0ABT7ZWB0</accession>
<dbReference type="PANTHER" id="PTHR43081">
    <property type="entry name" value="ADENYLATE CYCLASE, TERMINAL-DIFFERENTIATION SPECIFIC-RELATED"/>
    <property type="match status" value="1"/>
</dbReference>
<feature type="transmembrane region" description="Helical" evidence="1">
    <location>
        <begin position="12"/>
        <end position="33"/>
    </location>
</feature>
<dbReference type="Pfam" id="PF00211">
    <property type="entry name" value="Guanylate_cyc"/>
    <property type="match status" value="1"/>
</dbReference>
<dbReference type="EC" id="4.6.1.-" evidence="3"/>
<keyword evidence="3" id="KW-0456">Lyase</keyword>
<protein>
    <submittedName>
        <fullName evidence="3">Adenylate/guanylate cyclase domain-containing protein</fullName>
        <ecNumber evidence="3">4.6.1.-</ecNumber>
    </submittedName>
</protein>
<keyword evidence="1" id="KW-0472">Membrane</keyword>
<name>A0ABT7ZWB0_9FLAO</name>
<keyword evidence="1" id="KW-1133">Transmembrane helix</keyword>
<comment type="caution">
    <text evidence="3">The sequence shown here is derived from an EMBL/GenBank/DDBJ whole genome shotgun (WGS) entry which is preliminary data.</text>
</comment>
<evidence type="ECO:0000313" key="3">
    <source>
        <dbReference type="EMBL" id="MDN3493310.1"/>
    </source>
</evidence>
<feature type="transmembrane region" description="Helical" evidence="1">
    <location>
        <begin position="131"/>
        <end position="149"/>
    </location>
</feature>
<dbReference type="EMBL" id="JASDDK010000004">
    <property type="protein sequence ID" value="MDN3493310.1"/>
    <property type="molecule type" value="Genomic_DNA"/>
</dbReference>
<evidence type="ECO:0000256" key="1">
    <source>
        <dbReference type="SAM" id="Phobius"/>
    </source>
</evidence>
<feature type="domain" description="Guanylate cyclase" evidence="2">
    <location>
        <begin position="178"/>
        <end position="308"/>
    </location>
</feature>
<dbReference type="RefSeq" id="WP_290206966.1">
    <property type="nucleotide sequence ID" value="NZ_JASDDK010000004.1"/>
</dbReference>
<sequence length="376" mass="44103">MIFEVKQFFRLLFYSIIFWSFAFCAFVLVRYFGRNQEQVKTENLTEIVTASQYLIFGVVLGVMVAIIYTVVEFFFDKYLSKKLHLGLILLVKSVIYLMFLIFSLTFIASLAEAYINVDFPNESLWWKSNKIFWMVTAYFILCSLLFSFFRIANNKFGKGVILNMLLGRYRKPREVERILMFLDLKSSTTIAEKMGHLEYSRFIQDCFYYLNRIVGKYGAEIYQYVGDEAVLTWKLNKNTTKNIDCINLFFEYDYKLKKHSKYYMKKYGVVPEFKAGIHSGKIIIAEVGTIKKELAYHGDVINTTSRIEEQCNEYNESLLISESFLAKVDLKKKYKAVSLGNELLEGKRESLKLFAIHKSKYKKVSKNAIFSKRNKT</sequence>
<dbReference type="InterPro" id="IPR001054">
    <property type="entry name" value="A/G_cyclase"/>
</dbReference>
<dbReference type="GO" id="GO:0016829">
    <property type="term" value="F:lyase activity"/>
    <property type="evidence" value="ECO:0007669"/>
    <property type="project" value="UniProtKB-KW"/>
</dbReference>
<dbReference type="Gene3D" id="3.30.70.1230">
    <property type="entry name" value="Nucleotide cyclase"/>
    <property type="match status" value="1"/>
</dbReference>
<feature type="transmembrane region" description="Helical" evidence="1">
    <location>
        <begin position="53"/>
        <end position="75"/>
    </location>
</feature>
<feature type="transmembrane region" description="Helical" evidence="1">
    <location>
        <begin position="87"/>
        <end position="111"/>
    </location>
</feature>
<dbReference type="InterPro" id="IPR050697">
    <property type="entry name" value="Adenylyl/Guanylyl_Cyclase_3/4"/>
</dbReference>
<dbReference type="PANTHER" id="PTHR43081:SF1">
    <property type="entry name" value="ADENYLATE CYCLASE, TERMINAL-DIFFERENTIATION SPECIFIC"/>
    <property type="match status" value="1"/>
</dbReference>
<dbReference type="PROSITE" id="PS50125">
    <property type="entry name" value="GUANYLATE_CYCLASE_2"/>
    <property type="match status" value="1"/>
</dbReference>
<evidence type="ECO:0000313" key="4">
    <source>
        <dbReference type="Proteomes" id="UP001231197"/>
    </source>
</evidence>
<dbReference type="InterPro" id="IPR029787">
    <property type="entry name" value="Nucleotide_cyclase"/>
</dbReference>
<gene>
    <name evidence="3" type="ORF">QMA06_11295</name>
</gene>
<evidence type="ECO:0000259" key="2">
    <source>
        <dbReference type="PROSITE" id="PS50125"/>
    </source>
</evidence>